<evidence type="ECO:0000313" key="2">
    <source>
        <dbReference type="EnsemblPlants" id="AET1Gv20885400.4"/>
    </source>
</evidence>
<accession>A0A452ZR25</accession>
<reference evidence="3" key="1">
    <citation type="journal article" date="2014" name="Science">
        <title>Ancient hybridizations among the ancestral genomes of bread wheat.</title>
        <authorList>
            <consortium name="International Wheat Genome Sequencing Consortium,"/>
            <person name="Marcussen T."/>
            <person name="Sandve S.R."/>
            <person name="Heier L."/>
            <person name="Spannagl M."/>
            <person name="Pfeifer M."/>
            <person name="Jakobsen K.S."/>
            <person name="Wulff B.B."/>
            <person name="Steuernagel B."/>
            <person name="Mayer K.F."/>
            <person name="Olsen O.A."/>
        </authorList>
    </citation>
    <scope>NUCLEOTIDE SEQUENCE [LARGE SCALE GENOMIC DNA]</scope>
    <source>
        <strain evidence="3">cv. AL8/78</strain>
    </source>
</reference>
<evidence type="ECO:0000313" key="3">
    <source>
        <dbReference type="Proteomes" id="UP000015105"/>
    </source>
</evidence>
<dbReference type="AlphaFoldDB" id="A0A452ZR25"/>
<feature type="region of interest" description="Disordered" evidence="1">
    <location>
        <begin position="1"/>
        <end position="65"/>
    </location>
</feature>
<organism evidence="2 3">
    <name type="scientific">Aegilops tauschii subsp. strangulata</name>
    <name type="common">Goatgrass</name>
    <dbReference type="NCBI Taxonomy" id="200361"/>
    <lineage>
        <taxon>Eukaryota</taxon>
        <taxon>Viridiplantae</taxon>
        <taxon>Streptophyta</taxon>
        <taxon>Embryophyta</taxon>
        <taxon>Tracheophyta</taxon>
        <taxon>Spermatophyta</taxon>
        <taxon>Magnoliopsida</taxon>
        <taxon>Liliopsida</taxon>
        <taxon>Poales</taxon>
        <taxon>Poaceae</taxon>
        <taxon>BOP clade</taxon>
        <taxon>Pooideae</taxon>
        <taxon>Triticodae</taxon>
        <taxon>Triticeae</taxon>
        <taxon>Triticinae</taxon>
        <taxon>Aegilops</taxon>
    </lineage>
</organism>
<keyword evidence="3" id="KW-1185">Reference proteome</keyword>
<sequence length="187" mass="19502">MTRKPNTTTITQHTHAPPTLGIPCSSHSQLHPFPPTRARRETWLGFSSALPPSPSPPAAPSPARPLERAKGLFSWAAASSLPTCTASTSAAWPAVSSPLLAGHMELGGESSFDFFPSGSVAIASADTDLQDQGEPRGQQGGAEGPAGGAPPLLHKEVRAGPPLNIRFDLFPDRVFRAGAAWGLDVIN</sequence>
<dbReference type="Proteomes" id="UP000015105">
    <property type="component" value="Chromosome 1D"/>
</dbReference>
<proteinExistence type="predicted"/>
<dbReference type="Gramene" id="AET1Gv20885400.4">
    <property type="protein sequence ID" value="AET1Gv20885400.4"/>
    <property type="gene ID" value="AET1Gv20885400"/>
</dbReference>
<reference evidence="2" key="5">
    <citation type="journal article" date="2021" name="G3 (Bethesda)">
        <title>Aegilops tauschii genome assembly Aet v5.0 features greater sequence contiguity and improved annotation.</title>
        <authorList>
            <person name="Wang L."/>
            <person name="Zhu T."/>
            <person name="Rodriguez J.C."/>
            <person name="Deal K.R."/>
            <person name="Dubcovsky J."/>
            <person name="McGuire P.E."/>
            <person name="Lux T."/>
            <person name="Spannagl M."/>
            <person name="Mayer K.F.X."/>
            <person name="Baldrich P."/>
            <person name="Meyers B.C."/>
            <person name="Huo N."/>
            <person name="Gu Y.Q."/>
            <person name="Zhou H."/>
            <person name="Devos K.M."/>
            <person name="Bennetzen J.L."/>
            <person name="Unver T."/>
            <person name="Budak H."/>
            <person name="Gulick P.J."/>
            <person name="Galiba G."/>
            <person name="Kalapos B."/>
            <person name="Nelson D.R."/>
            <person name="Li P."/>
            <person name="You F.M."/>
            <person name="Luo M.C."/>
            <person name="Dvorak J."/>
        </authorList>
    </citation>
    <scope>NUCLEOTIDE SEQUENCE [LARGE SCALE GENOMIC DNA]</scope>
    <source>
        <strain evidence="2">cv. AL8/78</strain>
    </source>
</reference>
<reference evidence="3" key="2">
    <citation type="journal article" date="2017" name="Nat. Plants">
        <title>The Aegilops tauschii genome reveals multiple impacts of transposons.</title>
        <authorList>
            <person name="Zhao G."/>
            <person name="Zou C."/>
            <person name="Li K."/>
            <person name="Wang K."/>
            <person name="Li T."/>
            <person name="Gao L."/>
            <person name="Zhang X."/>
            <person name="Wang H."/>
            <person name="Yang Z."/>
            <person name="Liu X."/>
            <person name="Jiang W."/>
            <person name="Mao L."/>
            <person name="Kong X."/>
            <person name="Jiao Y."/>
            <person name="Jia J."/>
        </authorList>
    </citation>
    <scope>NUCLEOTIDE SEQUENCE [LARGE SCALE GENOMIC DNA]</scope>
    <source>
        <strain evidence="3">cv. AL8/78</strain>
    </source>
</reference>
<reference evidence="2" key="4">
    <citation type="submission" date="2019-03" db="UniProtKB">
        <authorList>
            <consortium name="EnsemblPlants"/>
        </authorList>
    </citation>
    <scope>IDENTIFICATION</scope>
</reference>
<dbReference type="EnsemblPlants" id="AET1Gv20885400.4">
    <property type="protein sequence ID" value="AET1Gv20885400.4"/>
    <property type="gene ID" value="AET1Gv20885400"/>
</dbReference>
<feature type="region of interest" description="Disordered" evidence="1">
    <location>
        <begin position="128"/>
        <end position="155"/>
    </location>
</feature>
<name>A0A452ZR25_AEGTS</name>
<evidence type="ECO:0000256" key="1">
    <source>
        <dbReference type="SAM" id="MobiDB-lite"/>
    </source>
</evidence>
<protein>
    <submittedName>
        <fullName evidence="2">Uncharacterized protein</fullName>
    </submittedName>
</protein>
<feature type="compositionally biased region" description="Pro residues" evidence="1">
    <location>
        <begin position="51"/>
        <end position="63"/>
    </location>
</feature>
<reference evidence="2" key="3">
    <citation type="journal article" date="2017" name="Nature">
        <title>Genome sequence of the progenitor of the wheat D genome Aegilops tauschii.</title>
        <authorList>
            <person name="Luo M.C."/>
            <person name="Gu Y.Q."/>
            <person name="Puiu D."/>
            <person name="Wang H."/>
            <person name="Twardziok S.O."/>
            <person name="Deal K.R."/>
            <person name="Huo N."/>
            <person name="Zhu T."/>
            <person name="Wang L."/>
            <person name="Wang Y."/>
            <person name="McGuire P.E."/>
            <person name="Liu S."/>
            <person name="Long H."/>
            <person name="Ramasamy R.K."/>
            <person name="Rodriguez J.C."/>
            <person name="Van S.L."/>
            <person name="Yuan L."/>
            <person name="Wang Z."/>
            <person name="Xia Z."/>
            <person name="Xiao L."/>
            <person name="Anderson O.D."/>
            <person name="Ouyang S."/>
            <person name="Liang Y."/>
            <person name="Zimin A.V."/>
            <person name="Pertea G."/>
            <person name="Qi P."/>
            <person name="Bennetzen J.L."/>
            <person name="Dai X."/>
            <person name="Dawson M.W."/>
            <person name="Muller H.G."/>
            <person name="Kugler K."/>
            <person name="Rivarola-Duarte L."/>
            <person name="Spannagl M."/>
            <person name="Mayer K.F.X."/>
            <person name="Lu F.H."/>
            <person name="Bevan M.W."/>
            <person name="Leroy P."/>
            <person name="Li P."/>
            <person name="You F.M."/>
            <person name="Sun Q."/>
            <person name="Liu Z."/>
            <person name="Lyons E."/>
            <person name="Wicker T."/>
            <person name="Salzberg S.L."/>
            <person name="Devos K.M."/>
            <person name="Dvorak J."/>
        </authorList>
    </citation>
    <scope>NUCLEOTIDE SEQUENCE [LARGE SCALE GENOMIC DNA]</scope>
    <source>
        <strain evidence="2">cv. AL8/78</strain>
    </source>
</reference>
<feature type="compositionally biased region" description="Polar residues" evidence="1">
    <location>
        <begin position="1"/>
        <end position="14"/>
    </location>
</feature>
<feature type="compositionally biased region" description="Gly residues" evidence="1">
    <location>
        <begin position="138"/>
        <end position="147"/>
    </location>
</feature>